<dbReference type="EMBL" id="CP095855">
    <property type="protein sequence ID" value="UPK71172.1"/>
    <property type="molecule type" value="Genomic_DNA"/>
</dbReference>
<dbReference type="Proteomes" id="UP000830198">
    <property type="component" value="Chromosome"/>
</dbReference>
<dbReference type="RefSeq" id="WP_247813299.1">
    <property type="nucleotide sequence ID" value="NZ_CP095855.1"/>
</dbReference>
<protein>
    <submittedName>
        <fullName evidence="1">Uncharacterized protein</fullName>
    </submittedName>
</protein>
<proteinExistence type="predicted"/>
<evidence type="ECO:0000313" key="1">
    <source>
        <dbReference type="EMBL" id="UPK71172.1"/>
    </source>
</evidence>
<evidence type="ECO:0000313" key="2">
    <source>
        <dbReference type="Proteomes" id="UP000830198"/>
    </source>
</evidence>
<keyword evidence="2" id="KW-1185">Reference proteome</keyword>
<name>A0ABY4I5R2_CHIFI</name>
<reference evidence="1 2" key="1">
    <citation type="submission" date="2022-04" db="EMBL/GenBank/DDBJ databases">
        <title>The arsenic-methylating capacity of Chitinophaga filiformis YT5 during chitin decomposition.</title>
        <authorList>
            <person name="Chen G."/>
            <person name="Liang Y."/>
        </authorList>
    </citation>
    <scope>NUCLEOTIDE SEQUENCE [LARGE SCALE GENOMIC DNA]</scope>
    <source>
        <strain evidence="1 2">YT5</strain>
    </source>
</reference>
<organism evidence="1 2">
    <name type="scientific">Chitinophaga filiformis</name>
    <name type="common">Myxococcus filiformis</name>
    <name type="synonym">Flexibacter filiformis</name>
    <dbReference type="NCBI Taxonomy" id="104663"/>
    <lineage>
        <taxon>Bacteria</taxon>
        <taxon>Pseudomonadati</taxon>
        <taxon>Bacteroidota</taxon>
        <taxon>Chitinophagia</taxon>
        <taxon>Chitinophagales</taxon>
        <taxon>Chitinophagaceae</taxon>
        <taxon>Chitinophaga</taxon>
    </lineage>
</organism>
<gene>
    <name evidence="1" type="ORF">MYF79_07745</name>
</gene>
<sequence>MNELLDDLLQRWEQAFNDIHLIDHYKNQVNTIKYADGSRYDISKFDRASFPSGGSMIDDSSGLEHAEKYKYGFDETGLPCYVCFGHVYNKVNWEGFYTYTDNEVKYLEFCLNTGVPSEFTRIVFQDGRKVLLQRLVVNGRGSGYPHLSPQERVDTLKNDESSFFITVISFKYEANRISRSSSIHITPGLGKYTTYDEYTYGESEVLDSIRTFFENGSSQLSYYRNEANLDSTTLINKLASAMADAIVEVLIHQNIQSPIAFLELYYHLGDNYRPLLSWQSAQDIEDKMQRGDIPFINDKYGGPKVDITSFEDLFALLEQMMQENDDMQLGSVMLRKACTILTESKLFGKIPVSEDFAAYAIDWSIEGHSDEELEEILLECGVKQDVITLWRQKGMFI</sequence>
<accession>A0ABY4I5R2</accession>